<feature type="transmembrane region" description="Helical" evidence="7">
    <location>
        <begin position="344"/>
        <end position="367"/>
    </location>
</feature>
<feature type="domain" description="Major facilitator superfamily (MFS) profile" evidence="8">
    <location>
        <begin position="24"/>
        <end position="407"/>
    </location>
</feature>
<dbReference type="InterPro" id="IPR051788">
    <property type="entry name" value="MFS_Transporter"/>
</dbReference>
<keyword evidence="3" id="KW-0813">Transport</keyword>
<keyword evidence="10" id="KW-1185">Reference proteome</keyword>
<dbReference type="InterPro" id="IPR011701">
    <property type="entry name" value="MFS"/>
</dbReference>
<evidence type="ECO:0000256" key="1">
    <source>
        <dbReference type="ARBA" id="ARBA00004127"/>
    </source>
</evidence>
<feature type="transmembrane region" description="Helical" evidence="7">
    <location>
        <begin position="180"/>
        <end position="202"/>
    </location>
</feature>
<comment type="subcellular location">
    <subcellularLocation>
        <location evidence="1">Endomembrane system</location>
        <topology evidence="1">Multi-pass membrane protein</topology>
    </subcellularLocation>
</comment>
<comment type="similarity">
    <text evidence="2">Belongs to the major facilitator superfamily.</text>
</comment>
<evidence type="ECO:0000256" key="4">
    <source>
        <dbReference type="ARBA" id="ARBA00022692"/>
    </source>
</evidence>
<dbReference type="SUPFAM" id="SSF103473">
    <property type="entry name" value="MFS general substrate transporter"/>
    <property type="match status" value="1"/>
</dbReference>
<dbReference type="RefSeq" id="WP_377240028.1">
    <property type="nucleotide sequence ID" value="NZ_JBHLXP010000001.1"/>
</dbReference>
<reference evidence="9 10" key="1">
    <citation type="submission" date="2024-09" db="EMBL/GenBank/DDBJ databases">
        <authorList>
            <person name="Sun Q."/>
            <person name="Mori K."/>
        </authorList>
    </citation>
    <scope>NUCLEOTIDE SEQUENCE [LARGE SCALE GENOMIC DNA]</scope>
    <source>
        <strain evidence="9 10">KCTC 23315</strain>
    </source>
</reference>
<evidence type="ECO:0000256" key="5">
    <source>
        <dbReference type="ARBA" id="ARBA00022989"/>
    </source>
</evidence>
<feature type="transmembrane region" description="Helical" evidence="7">
    <location>
        <begin position="156"/>
        <end position="174"/>
    </location>
</feature>
<feature type="transmembrane region" description="Helical" evidence="7">
    <location>
        <begin position="113"/>
        <end position="136"/>
    </location>
</feature>
<dbReference type="InterPro" id="IPR020846">
    <property type="entry name" value="MFS_dom"/>
</dbReference>
<name>A0ABV6B8C0_9GAMM</name>
<dbReference type="Gene3D" id="1.20.1250.20">
    <property type="entry name" value="MFS general substrate transporter like domains"/>
    <property type="match status" value="2"/>
</dbReference>
<feature type="transmembrane region" description="Helical" evidence="7">
    <location>
        <begin position="379"/>
        <end position="397"/>
    </location>
</feature>
<feature type="transmembrane region" description="Helical" evidence="7">
    <location>
        <begin position="257"/>
        <end position="274"/>
    </location>
</feature>
<proteinExistence type="inferred from homology"/>
<sequence length="418" mass="45568">MINSDSIQVGMTEQQTQQRQLSQVKWMTCLMFFVFAMTTDAVGVIIPKVVQQFNLSLTEAAAFHYVPMVLIGLSGLLLGRLADTIGRKTVIMAGLAIYTLACVAFAFGDTFLFYLGLLGVSGLAIGLFKTGALALIGDISPDNQQHTRLMNRVEGFFGLGAIAGPLLVTLLISYELDWTQLYLLAGLICGLLLALAAMVQYPDYEPAEQQADLWQSLKLVRDPYALGFSIAIACYVAVEVAVFVWLPTLLQSYQGEYQWLALHAITIFFVLRTLGRFMAEWILSKLEWSLVLALFSSAILLCYVASMLGGVEVAVWLMPLSGLFMSMMYPTINSKGISCFPRAQHGAVAGLLLAFTALAAAVGPLLMGIVGDWFGEVRYGFYLATGVAGALCLLMWLNTLFKPAEARLAAQDQPSLSR</sequence>
<feature type="transmembrane region" description="Helical" evidence="7">
    <location>
        <begin position="62"/>
        <end position="82"/>
    </location>
</feature>
<keyword evidence="4 7" id="KW-0812">Transmembrane</keyword>
<comment type="caution">
    <text evidence="9">The sequence shown here is derived from an EMBL/GenBank/DDBJ whole genome shotgun (WGS) entry which is preliminary data.</text>
</comment>
<evidence type="ECO:0000313" key="10">
    <source>
        <dbReference type="Proteomes" id="UP001589813"/>
    </source>
</evidence>
<evidence type="ECO:0000256" key="3">
    <source>
        <dbReference type="ARBA" id="ARBA00022448"/>
    </source>
</evidence>
<dbReference type="PANTHER" id="PTHR23514">
    <property type="entry name" value="BYPASS OF STOP CODON PROTEIN 6"/>
    <property type="match status" value="1"/>
</dbReference>
<feature type="transmembrane region" description="Helical" evidence="7">
    <location>
        <begin position="313"/>
        <end position="332"/>
    </location>
</feature>
<evidence type="ECO:0000256" key="7">
    <source>
        <dbReference type="SAM" id="Phobius"/>
    </source>
</evidence>
<evidence type="ECO:0000313" key="9">
    <source>
        <dbReference type="EMBL" id="MFC0047099.1"/>
    </source>
</evidence>
<dbReference type="Proteomes" id="UP001589813">
    <property type="component" value="Unassembled WGS sequence"/>
</dbReference>
<feature type="transmembrane region" description="Helical" evidence="7">
    <location>
        <begin position="89"/>
        <end position="107"/>
    </location>
</feature>
<evidence type="ECO:0000256" key="2">
    <source>
        <dbReference type="ARBA" id="ARBA00008335"/>
    </source>
</evidence>
<feature type="transmembrane region" description="Helical" evidence="7">
    <location>
        <begin position="223"/>
        <end position="245"/>
    </location>
</feature>
<organism evidence="9 10">
    <name type="scientific">Rheinheimera tilapiae</name>
    <dbReference type="NCBI Taxonomy" id="875043"/>
    <lineage>
        <taxon>Bacteria</taxon>
        <taxon>Pseudomonadati</taxon>
        <taxon>Pseudomonadota</taxon>
        <taxon>Gammaproteobacteria</taxon>
        <taxon>Chromatiales</taxon>
        <taxon>Chromatiaceae</taxon>
        <taxon>Rheinheimera</taxon>
    </lineage>
</organism>
<evidence type="ECO:0000259" key="8">
    <source>
        <dbReference type="PROSITE" id="PS50850"/>
    </source>
</evidence>
<evidence type="ECO:0000256" key="6">
    <source>
        <dbReference type="ARBA" id="ARBA00023136"/>
    </source>
</evidence>
<dbReference type="Pfam" id="PF07690">
    <property type="entry name" value="MFS_1"/>
    <property type="match status" value="1"/>
</dbReference>
<feature type="transmembrane region" description="Helical" evidence="7">
    <location>
        <begin position="286"/>
        <end position="307"/>
    </location>
</feature>
<gene>
    <name evidence="9" type="ORF">ACFFJP_02200</name>
</gene>
<dbReference type="InterPro" id="IPR036259">
    <property type="entry name" value="MFS_trans_sf"/>
</dbReference>
<protein>
    <submittedName>
        <fullName evidence="9">Sugar MFS transporter</fullName>
    </submittedName>
</protein>
<accession>A0ABV6B8C0</accession>
<keyword evidence="5 7" id="KW-1133">Transmembrane helix</keyword>
<keyword evidence="6 7" id="KW-0472">Membrane</keyword>
<dbReference type="EMBL" id="JBHLXP010000001">
    <property type="protein sequence ID" value="MFC0047099.1"/>
    <property type="molecule type" value="Genomic_DNA"/>
</dbReference>
<feature type="transmembrane region" description="Helical" evidence="7">
    <location>
        <begin position="29"/>
        <end position="50"/>
    </location>
</feature>
<dbReference type="PANTHER" id="PTHR23514:SF3">
    <property type="entry name" value="BYPASS OF STOP CODON PROTEIN 6"/>
    <property type="match status" value="1"/>
</dbReference>
<dbReference type="PROSITE" id="PS50850">
    <property type="entry name" value="MFS"/>
    <property type="match status" value="1"/>
</dbReference>